<evidence type="ECO:0000313" key="2">
    <source>
        <dbReference type="EMBL" id="KAH9294921.1"/>
    </source>
</evidence>
<proteinExistence type="predicted"/>
<feature type="compositionally biased region" description="Basic and acidic residues" evidence="1">
    <location>
        <begin position="14"/>
        <end position="33"/>
    </location>
</feature>
<feature type="region of interest" description="Disordered" evidence="1">
    <location>
        <begin position="133"/>
        <end position="159"/>
    </location>
</feature>
<accession>A0AA38C4Z5</accession>
<dbReference type="EMBL" id="JAHRHJ020000011">
    <property type="protein sequence ID" value="KAH9294921.1"/>
    <property type="molecule type" value="Genomic_DNA"/>
</dbReference>
<organism evidence="2 3">
    <name type="scientific">Taxus chinensis</name>
    <name type="common">Chinese yew</name>
    <name type="synonym">Taxus wallichiana var. chinensis</name>
    <dbReference type="NCBI Taxonomy" id="29808"/>
    <lineage>
        <taxon>Eukaryota</taxon>
        <taxon>Viridiplantae</taxon>
        <taxon>Streptophyta</taxon>
        <taxon>Embryophyta</taxon>
        <taxon>Tracheophyta</taxon>
        <taxon>Spermatophyta</taxon>
        <taxon>Pinopsida</taxon>
        <taxon>Pinidae</taxon>
        <taxon>Conifers II</taxon>
        <taxon>Cupressales</taxon>
        <taxon>Taxaceae</taxon>
        <taxon>Taxus</taxon>
    </lineage>
</organism>
<reference evidence="2 3" key="1">
    <citation type="journal article" date="2021" name="Nat. Plants">
        <title>The Taxus genome provides insights into paclitaxel biosynthesis.</title>
        <authorList>
            <person name="Xiong X."/>
            <person name="Gou J."/>
            <person name="Liao Q."/>
            <person name="Li Y."/>
            <person name="Zhou Q."/>
            <person name="Bi G."/>
            <person name="Li C."/>
            <person name="Du R."/>
            <person name="Wang X."/>
            <person name="Sun T."/>
            <person name="Guo L."/>
            <person name="Liang H."/>
            <person name="Lu P."/>
            <person name="Wu Y."/>
            <person name="Zhang Z."/>
            <person name="Ro D.K."/>
            <person name="Shang Y."/>
            <person name="Huang S."/>
            <person name="Yan J."/>
        </authorList>
    </citation>
    <scope>NUCLEOTIDE SEQUENCE [LARGE SCALE GENOMIC DNA]</scope>
    <source>
        <strain evidence="2">Ta-2019</strain>
    </source>
</reference>
<sequence length="159" mass="16918">PEPSTPSTQVYQKKIKEVKQEPIDEEPLLEHPELPSGPENIIILSESDDGEMPNPAGTPEVTIEKEKEMSSVEPPSTTDSSTKEAPDTPSTSLLEATVVNTLSAMSSLSLGPLVPSSSSSSFSWVQPMVDNMKRKSSSQITGPDFDAVTSLLGTTPPPP</sequence>
<gene>
    <name evidence="2" type="ORF">KI387_038509</name>
</gene>
<dbReference type="Proteomes" id="UP000824469">
    <property type="component" value="Unassembled WGS sequence"/>
</dbReference>
<feature type="compositionally biased region" description="Polar residues" evidence="1">
    <location>
        <begin position="1"/>
        <end position="11"/>
    </location>
</feature>
<comment type="caution">
    <text evidence="2">The sequence shown here is derived from an EMBL/GenBank/DDBJ whole genome shotgun (WGS) entry which is preliminary data.</text>
</comment>
<feature type="non-terminal residue" evidence="2">
    <location>
        <position position="1"/>
    </location>
</feature>
<evidence type="ECO:0000256" key="1">
    <source>
        <dbReference type="SAM" id="MobiDB-lite"/>
    </source>
</evidence>
<keyword evidence="3" id="KW-1185">Reference proteome</keyword>
<evidence type="ECO:0000313" key="3">
    <source>
        <dbReference type="Proteomes" id="UP000824469"/>
    </source>
</evidence>
<feature type="non-terminal residue" evidence="2">
    <location>
        <position position="159"/>
    </location>
</feature>
<protein>
    <submittedName>
        <fullName evidence="2">Uncharacterized protein</fullName>
    </submittedName>
</protein>
<feature type="region of interest" description="Disordered" evidence="1">
    <location>
        <begin position="1"/>
        <end position="93"/>
    </location>
</feature>
<dbReference type="AlphaFoldDB" id="A0AA38C4Z5"/>
<name>A0AA38C4Z5_TAXCH</name>